<dbReference type="GO" id="GO:0042834">
    <property type="term" value="F:peptidoglycan binding"/>
    <property type="evidence" value="ECO:0007669"/>
    <property type="project" value="InterPro"/>
</dbReference>
<evidence type="ECO:0000313" key="5">
    <source>
        <dbReference type="Proteomes" id="UP000248857"/>
    </source>
</evidence>
<dbReference type="InterPro" id="IPR022222">
    <property type="entry name" value="DUF3747"/>
</dbReference>
<feature type="domain" description="SPOR" evidence="3">
    <location>
        <begin position="414"/>
        <end position="452"/>
    </location>
</feature>
<organism evidence="4 5">
    <name type="scientific">Acaryochloris thomasi RCC1774</name>
    <dbReference type="NCBI Taxonomy" id="1764569"/>
    <lineage>
        <taxon>Bacteria</taxon>
        <taxon>Bacillati</taxon>
        <taxon>Cyanobacteriota</taxon>
        <taxon>Cyanophyceae</taxon>
        <taxon>Acaryochloridales</taxon>
        <taxon>Acaryochloridaceae</taxon>
        <taxon>Acaryochloris</taxon>
        <taxon>Acaryochloris thomasi</taxon>
    </lineage>
</organism>
<dbReference type="EMBL" id="PQWO01000005">
    <property type="protein sequence ID" value="PZD73454.1"/>
    <property type="molecule type" value="Genomic_DNA"/>
</dbReference>
<evidence type="ECO:0000256" key="1">
    <source>
        <dbReference type="SAM" id="MobiDB-lite"/>
    </source>
</evidence>
<proteinExistence type="predicted"/>
<feature type="compositionally biased region" description="Low complexity" evidence="1">
    <location>
        <begin position="279"/>
        <end position="292"/>
    </location>
</feature>
<feature type="chain" id="PRO_5016089424" description="SPOR domain-containing protein" evidence="2">
    <location>
        <begin position="29"/>
        <end position="452"/>
    </location>
</feature>
<evidence type="ECO:0000256" key="2">
    <source>
        <dbReference type="SAM" id="SignalP"/>
    </source>
</evidence>
<reference evidence="4 5" key="1">
    <citation type="journal article" date="2018" name="Sci. Rep.">
        <title>A novel species of the marine cyanobacterium Acaryochloris with a unique pigment content and lifestyle.</title>
        <authorList>
            <person name="Partensky F."/>
            <person name="Six C."/>
            <person name="Ratin M."/>
            <person name="Garczarek L."/>
            <person name="Vaulot D."/>
            <person name="Probert I."/>
            <person name="Calteau A."/>
            <person name="Gourvil P."/>
            <person name="Marie D."/>
            <person name="Grebert T."/>
            <person name="Bouchier C."/>
            <person name="Le Panse S."/>
            <person name="Gachenot M."/>
            <person name="Rodriguez F."/>
            <person name="Garrido J.L."/>
        </authorList>
    </citation>
    <scope>NUCLEOTIDE SEQUENCE [LARGE SCALE GENOMIC DNA]</scope>
    <source>
        <strain evidence="4 5">RCC1774</strain>
    </source>
</reference>
<feature type="compositionally biased region" description="Basic and acidic residues" evidence="1">
    <location>
        <begin position="193"/>
        <end position="228"/>
    </location>
</feature>
<comment type="caution">
    <text evidence="4">The sequence shown here is derived from an EMBL/GenBank/DDBJ whole genome shotgun (WGS) entry which is preliminary data.</text>
</comment>
<feature type="region of interest" description="Disordered" evidence="1">
    <location>
        <begin position="193"/>
        <end position="332"/>
    </location>
</feature>
<evidence type="ECO:0000313" key="4">
    <source>
        <dbReference type="EMBL" id="PZD73454.1"/>
    </source>
</evidence>
<sequence>MQDLSGRVVAGLAGSLLGFLFSSQPATAFTFEQTEVSQEKFVAIAVPLTQGNSHNLLILEQISAEKECWEEDTAQGVVDPLLLNFDFTGICGRSTDSNGYSIRVAGQDLGLDYKLSVKKRGDVLALVGYSYKDSRAPELEIGRTTQSGSGFLKIELAPGWRFAKRAYDGKTLGHVYLTRDAFPETTHIAAQEVEKETANASDEKSKLAAVEYDRPKDAQSDVSEKDAENIAIEATGKKSKEQNSSKVALTKPVSIPVPTPGLPKKAGIPLSPPKVPGLAGSSSSAARPAQASKTASPFTTPIQIPVPQPRQLEPRAPRQYQPPAPASSAQAGLPRLTAGVLPVPGGKIPLGNAQSRSNVYQGQSLASVIPADGSPPAPPIQVAWVSHRYRVLVNPADSTQHGALKSLVPDAFRASYQGKSMLQVGAYKSQGEADNMVQFLSQNGFDGVIEQR</sequence>
<feature type="signal peptide" evidence="2">
    <location>
        <begin position="1"/>
        <end position="28"/>
    </location>
</feature>
<name>A0A2W1JUK9_9CYAN</name>
<dbReference type="OrthoDB" id="9759810at2"/>
<keyword evidence="5" id="KW-1185">Reference proteome</keyword>
<dbReference type="AlphaFoldDB" id="A0A2W1JUK9"/>
<gene>
    <name evidence="4" type="ORF">C1752_02144</name>
</gene>
<dbReference type="Pfam" id="PF12565">
    <property type="entry name" value="DUF3747"/>
    <property type="match status" value="1"/>
</dbReference>
<accession>A0A2W1JUK9</accession>
<protein>
    <recommendedName>
        <fullName evidence="3">SPOR domain-containing protein</fullName>
    </recommendedName>
</protein>
<evidence type="ECO:0000259" key="3">
    <source>
        <dbReference type="PROSITE" id="PS51724"/>
    </source>
</evidence>
<dbReference type="Proteomes" id="UP000248857">
    <property type="component" value="Unassembled WGS sequence"/>
</dbReference>
<feature type="compositionally biased region" description="Polar residues" evidence="1">
    <location>
        <begin position="293"/>
        <end position="302"/>
    </location>
</feature>
<dbReference type="PROSITE" id="PS51724">
    <property type="entry name" value="SPOR"/>
    <property type="match status" value="1"/>
</dbReference>
<dbReference type="RefSeq" id="WP_110986101.1">
    <property type="nucleotide sequence ID" value="NZ_CAWNWM010000005.1"/>
</dbReference>
<dbReference type="InterPro" id="IPR007730">
    <property type="entry name" value="SPOR-like_dom"/>
</dbReference>
<keyword evidence="2" id="KW-0732">Signal</keyword>